<proteinExistence type="predicted"/>
<reference evidence="1 2" key="1">
    <citation type="submission" date="2021-03" db="EMBL/GenBank/DDBJ databases">
        <title>Sequencing the genomes of 1000 actinobacteria strains.</title>
        <authorList>
            <person name="Klenk H.-P."/>
        </authorList>
    </citation>
    <scope>NUCLEOTIDE SEQUENCE [LARGE SCALE GENOMIC DNA]</scope>
    <source>
        <strain evidence="1 2">DSM 16005</strain>
    </source>
</reference>
<dbReference type="EMBL" id="JAGIOI010000001">
    <property type="protein sequence ID" value="MBP2412196.1"/>
    <property type="molecule type" value="Genomic_DNA"/>
</dbReference>
<comment type="caution">
    <text evidence="1">The sequence shown here is derived from an EMBL/GenBank/DDBJ whole genome shotgun (WGS) entry which is preliminary data.</text>
</comment>
<dbReference type="Proteomes" id="UP000711614">
    <property type="component" value="Unassembled WGS sequence"/>
</dbReference>
<accession>A0ABS4YTS1</accession>
<dbReference type="Pfam" id="PF13376">
    <property type="entry name" value="OmdA"/>
    <property type="match status" value="1"/>
</dbReference>
<dbReference type="RefSeq" id="WP_209677875.1">
    <property type="nucleotide sequence ID" value="NZ_JAGIOI010000001.1"/>
</dbReference>
<organism evidence="1 2">
    <name type="scientific">Arthrobacter stackebrandtii</name>
    <dbReference type="NCBI Taxonomy" id="272161"/>
    <lineage>
        <taxon>Bacteria</taxon>
        <taxon>Bacillati</taxon>
        <taxon>Actinomycetota</taxon>
        <taxon>Actinomycetes</taxon>
        <taxon>Micrococcales</taxon>
        <taxon>Micrococcaceae</taxon>
        <taxon>Arthrobacter</taxon>
    </lineage>
</organism>
<protein>
    <submittedName>
        <fullName evidence="1">Uncharacterized protein YdeI (YjbR/CyaY-like superfamily)</fullName>
    </submittedName>
</protein>
<evidence type="ECO:0000313" key="1">
    <source>
        <dbReference type="EMBL" id="MBP2412196.1"/>
    </source>
</evidence>
<name>A0ABS4YTS1_9MICC</name>
<gene>
    <name evidence="1" type="ORF">JOF48_000995</name>
</gene>
<keyword evidence="2" id="KW-1185">Reference proteome</keyword>
<evidence type="ECO:0000313" key="2">
    <source>
        <dbReference type="Proteomes" id="UP000711614"/>
    </source>
</evidence>
<sequence>MAELPELLLPDAAAWREWLVEHHAASLGVRLVLHKKGGTVTELTYAAALDEALCFGWIDGVAGKRDDGSHLRRFTPRTRRSIWSKINTGHYERLCEEGRMRPAGTAAADAAKADGRWEIAYSGQADAQVPDDLAEAISASPAAQAMFDVLTSVNRYALIYRTTSVKTPAVRASKIAGFVQMLEAGETPYPQKRRPA</sequence>